<dbReference type="Pfam" id="PF02302">
    <property type="entry name" value="PTS_IIB"/>
    <property type="match status" value="1"/>
</dbReference>
<keyword evidence="13" id="KW-0762">Sugar transport</keyword>
<evidence type="ECO:0000256" key="1">
    <source>
        <dbReference type="ARBA" id="ARBA00001655"/>
    </source>
</evidence>
<feature type="transmembrane region" description="Helical" evidence="25">
    <location>
        <begin position="132"/>
        <end position="158"/>
    </location>
</feature>
<evidence type="ECO:0000313" key="29">
    <source>
        <dbReference type="EMBL" id="CUN19845.1"/>
    </source>
</evidence>
<keyword evidence="15" id="KW-0598">Phosphotransferase system</keyword>
<evidence type="ECO:0000256" key="13">
    <source>
        <dbReference type="ARBA" id="ARBA00022597"/>
    </source>
</evidence>
<dbReference type="CDD" id="cd05567">
    <property type="entry name" value="PTS_IIB_mannitol"/>
    <property type="match status" value="1"/>
</dbReference>
<dbReference type="PROSITE" id="PS51099">
    <property type="entry name" value="PTS_EIIB_TYPE_2"/>
    <property type="match status" value="1"/>
</dbReference>
<dbReference type="NCBIfam" id="NF011663">
    <property type="entry name" value="PRK15083.1"/>
    <property type="match status" value="1"/>
</dbReference>
<dbReference type="InterPro" id="IPR050893">
    <property type="entry name" value="Sugar_PTS"/>
</dbReference>
<evidence type="ECO:0000256" key="3">
    <source>
        <dbReference type="ARBA" id="ARBA00004429"/>
    </source>
</evidence>
<dbReference type="Gene3D" id="3.40.50.2300">
    <property type="match status" value="1"/>
</dbReference>
<dbReference type="Pfam" id="PF02378">
    <property type="entry name" value="PTS_EIIC"/>
    <property type="match status" value="1"/>
</dbReference>
<dbReference type="Proteomes" id="UP000286561">
    <property type="component" value="Unassembled WGS sequence"/>
</dbReference>
<dbReference type="Proteomes" id="UP000283497">
    <property type="component" value="Unassembled WGS sequence"/>
</dbReference>
<keyword evidence="19 25" id="KW-0472">Membrane</keyword>
<organism evidence="30 34">
    <name type="scientific">Anaerobutyricum hallii</name>
    <dbReference type="NCBI Taxonomy" id="39488"/>
    <lineage>
        <taxon>Bacteria</taxon>
        <taxon>Bacillati</taxon>
        <taxon>Bacillota</taxon>
        <taxon>Clostridia</taxon>
        <taxon>Lachnospirales</taxon>
        <taxon>Lachnospiraceae</taxon>
        <taxon>Anaerobutyricum</taxon>
    </lineage>
</organism>
<dbReference type="AlphaFoldDB" id="A0A174BMF8"/>
<dbReference type="InterPro" id="IPR036095">
    <property type="entry name" value="PTS_EIIB-like_sf"/>
</dbReference>
<feature type="transmembrane region" description="Helical" evidence="25">
    <location>
        <begin position="310"/>
        <end position="332"/>
    </location>
</feature>
<dbReference type="InterPro" id="IPR002178">
    <property type="entry name" value="PTS_EIIA_type-2_dom"/>
</dbReference>
<dbReference type="InterPro" id="IPR013014">
    <property type="entry name" value="PTS_EIIC_2"/>
</dbReference>
<dbReference type="PROSITE" id="PS51094">
    <property type="entry name" value="PTS_EIIA_TYPE_2"/>
    <property type="match status" value="1"/>
</dbReference>
<evidence type="ECO:0000256" key="10">
    <source>
        <dbReference type="ARBA" id="ARBA00022475"/>
    </source>
</evidence>
<dbReference type="NCBIfam" id="TIGR00851">
    <property type="entry name" value="mtlA"/>
    <property type="match status" value="1"/>
</dbReference>
<evidence type="ECO:0000256" key="2">
    <source>
        <dbReference type="ARBA" id="ARBA00002434"/>
    </source>
</evidence>
<dbReference type="InterPro" id="IPR004718">
    <property type="entry name" value="PTS_IIC_mtl"/>
</dbReference>
<feature type="transmembrane region" description="Helical" evidence="25">
    <location>
        <begin position="210"/>
        <end position="231"/>
    </location>
</feature>
<evidence type="ECO:0000313" key="30">
    <source>
        <dbReference type="EMBL" id="CUO02261.1"/>
    </source>
</evidence>
<dbReference type="PANTHER" id="PTHR30181">
    <property type="entry name" value="MANNITOL PERMEASE IIC COMPONENT"/>
    <property type="match status" value="1"/>
</dbReference>
<evidence type="ECO:0000256" key="24">
    <source>
        <dbReference type="ARBA" id="ARBA00033349"/>
    </source>
</evidence>
<evidence type="ECO:0000256" key="4">
    <source>
        <dbReference type="ARBA" id="ARBA00011738"/>
    </source>
</evidence>
<sequence length="623" mass="65906">MKNAVQRFGKFLSSMVMPNIGAFIAWGFITALFIEKGWLPNAQLATLNGPMLNYLLPVLIAFQGGKLIGGDRGGVMGAIATIGVIVGAPDYPMLMGAMVMGPLAGFVIKKFDQAMDGRMPAGFEMLINNFSIGIFGMLLAIVGYYAIGPFMSAVLVVLKGGVQVLVDHSLLPLAAIFIEPAKVLFLNNAINHGIFTPIGIEQAAEAGKSIMYMLEANPGPGLGLLLAYWAFSKDKATKDSAPGAIIIHFFGGIHEIYFPYILMNPLVIVGPIAGNICAILFYSITKAGLVGPSAPGSIIAFMSMSPKSSIVITALGVLIAATVSFLVSSPIVKMAGSKSLEDAQKKTSDMKAESKGQAAEVLSGADVKADDIKKIVFACDAGMGSSAMGATKFRNRIKPLNLGITVTNTSVDNVPADADVVVCQYILQDRAVKSAPQARLVAIGNFLQDPNLDTFYAELEGRANGTSASAPAVEPEVKEEKKAKKAVLKKEGIKTGLKSVDKETAIRAAGQLLCDLGFTNEDYIQAMVDRENMVSTYMGMGVAIPHGTSNAKETVKKSGIVVMQYPEGVDFGDEKAYLVIGIAGVGDEHLEILGNIVASLEDEELLETLKKNADVDTIMKTFG</sequence>
<dbReference type="InterPro" id="IPR016152">
    <property type="entry name" value="PTrfase/Anion_transptr"/>
</dbReference>
<dbReference type="PROSITE" id="PS00372">
    <property type="entry name" value="PTS_EIIA_TYPE_2_HIS"/>
    <property type="match status" value="1"/>
</dbReference>
<evidence type="ECO:0000256" key="22">
    <source>
        <dbReference type="ARBA" id="ARBA00030956"/>
    </source>
</evidence>
<keyword evidence="16 25" id="KW-0812">Transmembrane</keyword>
<dbReference type="GO" id="GO:0016301">
    <property type="term" value="F:kinase activity"/>
    <property type="evidence" value="ECO:0007669"/>
    <property type="project" value="UniProtKB-KW"/>
</dbReference>
<dbReference type="GO" id="GO:0022872">
    <property type="term" value="F:protein-N(PI)-phosphohistidine-mannitol phosphotransferase system transmembrane transporter activity"/>
    <property type="evidence" value="ECO:0007669"/>
    <property type="project" value="InterPro"/>
</dbReference>
<keyword evidence="10" id="KW-1003">Cell membrane</keyword>
<feature type="domain" description="PTS EIIC type-2" evidence="28">
    <location>
        <begin position="8"/>
        <end position="341"/>
    </location>
</feature>
<dbReference type="EMBL" id="CYYC01000054">
    <property type="protein sequence ID" value="CUN19845.1"/>
    <property type="molecule type" value="Genomic_DNA"/>
</dbReference>
<evidence type="ECO:0000313" key="33">
    <source>
        <dbReference type="Proteomes" id="UP000095390"/>
    </source>
</evidence>
<feature type="domain" description="PTS EIIA type-2" evidence="26">
    <location>
        <begin position="486"/>
        <end position="623"/>
    </location>
</feature>
<evidence type="ECO:0000256" key="5">
    <source>
        <dbReference type="ARBA" id="ARBA00011909"/>
    </source>
</evidence>
<evidence type="ECO:0000256" key="9">
    <source>
        <dbReference type="ARBA" id="ARBA00022448"/>
    </source>
</evidence>
<evidence type="ECO:0000256" key="23">
    <source>
        <dbReference type="ARBA" id="ARBA00030962"/>
    </source>
</evidence>
<dbReference type="Proteomes" id="UP000095679">
    <property type="component" value="Unassembled WGS sequence"/>
</dbReference>
<evidence type="ECO:0000256" key="12">
    <source>
        <dbReference type="ARBA" id="ARBA00022553"/>
    </source>
</evidence>
<dbReference type="Gene3D" id="3.40.930.10">
    <property type="entry name" value="Mannitol-specific EII, Chain A"/>
    <property type="match status" value="1"/>
</dbReference>
<keyword evidence="17" id="KW-0418">Kinase</keyword>
<dbReference type="CDD" id="cd00211">
    <property type="entry name" value="PTS_IIA_fru"/>
    <property type="match status" value="1"/>
</dbReference>
<gene>
    <name evidence="30" type="primary">mtlA</name>
    <name evidence="32" type="ORF">DW068_06680</name>
    <name evidence="31" type="ORF">DW972_05585</name>
    <name evidence="30" type="ORF">ERS852450_01023</name>
    <name evidence="29" type="ORF">ERS852578_02824</name>
</gene>
<evidence type="ECO:0000259" key="28">
    <source>
        <dbReference type="PROSITE" id="PS51104"/>
    </source>
</evidence>
<dbReference type="RefSeq" id="WP_005344893.1">
    <property type="nucleotide sequence ID" value="NZ_BLYK01000099.1"/>
</dbReference>
<evidence type="ECO:0000256" key="16">
    <source>
        <dbReference type="ARBA" id="ARBA00022692"/>
    </source>
</evidence>
<evidence type="ECO:0000259" key="27">
    <source>
        <dbReference type="PROSITE" id="PS51099"/>
    </source>
</evidence>
<evidence type="ECO:0000313" key="32">
    <source>
        <dbReference type="EMBL" id="RHK39743.1"/>
    </source>
</evidence>
<dbReference type="GeneID" id="75049584"/>
<keyword evidence="14" id="KW-0808">Transferase</keyword>
<reference evidence="33 34" key="1">
    <citation type="submission" date="2015-09" db="EMBL/GenBank/DDBJ databases">
        <authorList>
            <consortium name="Pathogen Informatics"/>
        </authorList>
    </citation>
    <scope>NUCLEOTIDE SEQUENCE [LARGE SCALE GENOMIC DNA]</scope>
    <source>
        <strain evidence="30 34">2789STDY5834835</strain>
        <strain evidence="29 33">2789STDY5834966</strain>
    </source>
</reference>
<dbReference type="GO" id="GO:0090563">
    <property type="term" value="F:protein-phosphocysteine-sugar phosphotransferase activity"/>
    <property type="evidence" value="ECO:0007669"/>
    <property type="project" value="TreeGrafter"/>
</dbReference>
<dbReference type="GO" id="GO:0005886">
    <property type="term" value="C:plasma membrane"/>
    <property type="evidence" value="ECO:0007669"/>
    <property type="project" value="UniProtKB-SubCell"/>
</dbReference>
<dbReference type="InterPro" id="IPR003501">
    <property type="entry name" value="PTS_EIIB_2/3"/>
</dbReference>
<evidence type="ECO:0000313" key="36">
    <source>
        <dbReference type="Proteomes" id="UP000286561"/>
    </source>
</evidence>
<accession>A0A174BMF8</accession>
<comment type="function">
    <text evidence="2">The phosphoenolpyruvate-dependent sugar phosphotransferase system (sugar PTS), a major carbohydrate active transport system, catalyzes the phosphorylation of incoming sugar substrates concomitantly with their translocation across the cell membrane. The enzyme II CmtAB PTS system is involved in D-mannitol transport.</text>
</comment>
<keyword evidence="12" id="KW-0597">Phosphoprotein</keyword>
<proteinExistence type="predicted"/>
<evidence type="ECO:0000256" key="25">
    <source>
        <dbReference type="SAM" id="Phobius"/>
    </source>
</evidence>
<evidence type="ECO:0000256" key="17">
    <source>
        <dbReference type="ARBA" id="ARBA00022777"/>
    </source>
</evidence>
<dbReference type="EMBL" id="QSEP01000023">
    <property type="protein sequence ID" value="RGZ83868.1"/>
    <property type="molecule type" value="Genomic_DNA"/>
</dbReference>
<dbReference type="Proteomes" id="UP000095390">
    <property type="component" value="Unassembled WGS sequence"/>
</dbReference>
<dbReference type="InterPro" id="IPR029503">
    <property type="entry name" value="PTS_EIIB_mannitol"/>
</dbReference>
<evidence type="ECO:0000256" key="11">
    <source>
        <dbReference type="ARBA" id="ARBA00022519"/>
    </source>
</evidence>
<dbReference type="EMBL" id="CYZL01000007">
    <property type="protein sequence ID" value="CUO02261.1"/>
    <property type="molecule type" value="Genomic_DNA"/>
</dbReference>
<evidence type="ECO:0000256" key="7">
    <source>
        <dbReference type="ARBA" id="ARBA00015039"/>
    </source>
</evidence>
<evidence type="ECO:0000313" key="31">
    <source>
        <dbReference type="EMBL" id="RGZ83868.1"/>
    </source>
</evidence>
<evidence type="ECO:0000256" key="21">
    <source>
        <dbReference type="ARBA" id="ARBA00030684"/>
    </source>
</evidence>
<evidence type="ECO:0000256" key="15">
    <source>
        <dbReference type="ARBA" id="ARBA00022683"/>
    </source>
</evidence>
<comment type="subunit">
    <text evidence="4">Homodimer.</text>
</comment>
<dbReference type="Pfam" id="PF00359">
    <property type="entry name" value="PTS_EIIA_2"/>
    <property type="match status" value="1"/>
</dbReference>
<feature type="transmembrane region" description="Helical" evidence="25">
    <location>
        <begin position="243"/>
        <end position="262"/>
    </location>
</feature>
<dbReference type="InterPro" id="IPR013011">
    <property type="entry name" value="PTS_EIIB_2"/>
</dbReference>
<comment type="catalytic activity">
    <reaction evidence="1">
        <text>D-mannitol(out) + N(pros)-phospho-L-histidyl-[protein] = D-mannitol 1-phosphate(in) + L-histidyl-[protein]</text>
        <dbReference type="Rhea" id="RHEA:33363"/>
        <dbReference type="Rhea" id="RHEA-COMP:9745"/>
        <dbReference type="Rhea" id="RHEA-COMP:9746"/>
        <dbReference type="ChEBI" id="CHEBI:16899"/>
        <dbReference type="ChEBI" id="CHEBI:29979"/>
        <dbReference type="ChEBI" id="CHEBI:61381"/>
        <dbReference type="ChEBI" id="CHEBI:64837"/>
        <dbReference type="EC" id="2.7.1.197"/>
    </reaction>
</comment>
<dbReference type="EC" id="2.7.1.197" evidence="5"/>
<evidence type="ECO:0000313" key="35">
    <source>
        <dbReference type="Proteomes" id="UP000283497"/>
    </source>
</evidence>
<dbReference type="PROSITE" id="PS51104">
    <property type="entry name" value="PTS_EIIC_TYPE_2"/>
    <property type="match status" value="1"/>
</dbReference>
<evidence type="ECO:0000256" key="20">
    <source>
        <dbReference type="ARBA" id="ARBA00029908"/>
    </source>
</evidence>
<evidence type="ECO:0000259" key="26">
    <source>
        <dbReference type="PROSITE" id="PS51094"/>
    </source>
</evidence>
<evidence type="ECO:0000256" key="18">
    <source>
        <dbReference type="ARBA" id="ARBA00022989"/>
    </source>
</evidence>
<keyword evidence="18 25" id="KW-1133">Transmembrane helix</keyword>
<evidence type="ECO:0000313" key="34">
    <source>
        <dbReference type="Proteomes" id="UP000095679"/>
    </source>
</evidence>
<dbReference type="SUPFAM" id="SSF52794">
    <property type="entry name" value="PTS system IIB component-like"/>
    <property type="match status" value="1"/>
</dbReference>
<dbReference type="PANTHER" id="PTHR30181:SF2">
    <property type="entry name" value="PTS SYSTEM MANNITOL-SPECIFIC EIICBA COMPONENT"/>
    <property type="match status" value="1"/>
</dbReference>
<dbReference type="SUPFAM" id="SSF55804">
    <property type="entry name" value="Phoshotransferase/anion transport protein"/>
    <property type="match status" value="1"/>
</dbReference>
<protein>
    <recommendedName>
        <fullName evidence="6">Mannitol-specific phosphotransferase enzyme IIA component</fullName>
        <ecNumber evidence="5">2.7.1.197</ecNumber>
    </recommendedName>
    <alternativeName>
        <fullName evidence="22">EIIA</fullName>
    </alternativeName>
    <alternativeName>
        <fullName evidence="24">EIICB-Mtl</fullName>
    </alternativeName>
    <alternativeName>
        <fullName evidence="21">EIICBA-Mtl</fullName>
    </alternativeName>
    <alternativeName>
        <fullName evidence="23">EIII</fullName>
    </alternativeName>
    <alternativeName>
        <fullName evidence="20">PTS system mannitol-specific EIIA component</fullName>
    </alternativeName>
    <alternativeName>
        <fullName evidence="8">PTS system mannitol-specific EIICB component</fullName>
    </alternativeName>
    <alternativeName>
        <fullName evidence="7">PTS system mannitol-specific EIICBA component</fullName>
    </alternativeName>
</protein>
<evidence type="ECO:0000256" key="8">
    <source>
        <dbReference type="ARBA" id="ARBA00021825"/>
    </source>
</evidence>
<keyword evidence="11" id="KW-0997">Cell inner membrane</keyword>
<keyword evidence="9" id="KW-0813">Transport</keyword>
<feature type="domain" description="PTS EIIB type-2" evidence="27">
    <location>
        <begin position="373"/>
        <end position="464"/>
    </location>
</feature>
<dbReference type="GO" id="GO:0009401">
    <property type="term" value="P:phosphoenolpyruvate-dependent sugar phosphotransferase system"/>
    <property type="evidence" value="ECO:0007669"/>
    <property type="project" value="UniProtKB-KW"/>
</dbReference>
<feature type="transmembrane region" description="Helical" evidence="25">
    <location>
        <begin position="12"/>
        <end position="34"/>
    </location>
</feature>
<evidence type="ECO:0000256" key="14">
    <source>
        <dbReference type="ARBA" id="ARBA00022679"/>
    </source>
</evidence>
<dbReference type="EMBL" id="QRNJ01000021">
    <property type="protein sequence ID" value="RHK39743.1"/>
    <property type="molecule type" value="Genomic_DNA"/>
</dbReference>
<feature type="transmembrane region" description="Helical" evidence="25">
    <location>
        <begin position="268"/>
        <end position="289"/>
    </location>
</feature>
<evidence type="ECO:0000256" key="6">
    <source>
        <dbReference type="ARBA" id="ARBA00014783"/>
    </source>
</evidence>
<evidence type="ECO:0000256" key="19">
    <source>
        <dbReference type="ARBA" id="ARBA00023136"/>
    </source>
</evidence>
<comment type="subcellular location">
    <subcellularLocation>
        <location evidence="3">Cell inner membrane</location>
        <topology evidence="3">Multi-pass membrane protein</topology>
    </subcellularLocation>
</comment>
<dbReference type="InterPro" id="IPR003352">
    <property type="entry name" value="PTS_EIIC"/>
</dbReference>
<dbReference type="OrthoDB" id="9814222at2"/>
<name>A0A174BMF8_9FIRM</name>
<reference evidence="35 36" key="2">
    <citation type="submission" date="2018-08" db="EMBL/GenBank/DDBJ databases">
        <title>A genome reference for cultivated species of the human gut microbiota.</title>
        <authorList>
            <person name="Zou Y."/>
            <person name="Xue W."/>
            <person name="Luo G."/>
        </authorList>
    </citation>
    <scope>NUCLEOTIDE SEQUENCE [LARGE SCALE GENOMIC DNA]</scope>
    <source>
        <strain evidence="32 35">AF45-14BH</strain>
        <strain evidence="31 36">AM48-23BH</strain>
    </source>
</reference>